<name>A0A2K1P2E1_9BACT</name>
<dbReference type="CDD" id="cd06582">
    <property type="entry name" value="TM_PBP1_LivH_like"/>
    <property type="match status" value="1"/>
</dbReference>
<feature type="transmembrane region" description="Helical" evidence="9">
    <location>
        <begin position="88"/>
        <end position="112"/>
    </location>
</feature>
<keyword evidence="4 9" id="KW-0812">Transmembrane</keyword>
<evidence type="ECO:0000256" key="5">
    <source>
        <dbReference type="ARBA" id="ARBA00022970"/>
    </source>
</evidence>
<gene>
    <name evidence="10" type="ORF">X929_03595</name>
</gene>
<evidence type="ECO:0000256" key="8">
    <source>
        <dbReference type="ARBA" id="ARBA00037998"/>
    </source>
</evidence>
<dbReference type="GO" id="GO:0005886">
    <property type="term" value="C:plasma membrane"/>
    <property type="evidence" value="ECO:0007669"/>
    <property type="project" value="UniProtKB-SubCell"/>
</dbReference>
<dbReference type="PANTHER" id="PTHR11795">
    <property type="entry name" value="BRANCHED-CHAIN AMINO ACID TRANSPORT SYSTEM PERMEASE PROTEIN LIVH"/>
    <property type="match status" value="1"/>
</dbReference>
<evidence type="ECO:0000313" key="10">
    <source>
        <dbReference type="EMBL" id="PNR96949.1"/>
    </source>
</evidence>
<evidence type="ECO:0008006" key="12">
    <source>
        <dbReference type="Google" id="ProtNLM"/>
    </source>
</evidence>
<organism evidence="10 11">
    <name type="scientific">Petrotoga olearia DSM 13574</name>
    <dbReference type="NCBI Taxonomy" id="1122955"/>
    <lineage>
        <taxon>Bacteria</taxon>
        <taxon>Thermotogati</taxon>
        <taxon>Thermotogota</taxon>
        <taxon>Thermotogae</taxon>
        <taxon>Petrotogales</taxon>
        <taxon>Petrotogaceae</taxon>
        <taxon>Petrotoga</taxon>
    </lineage>
</organism>
<sequence length="293" mass="31595">MQILQSIISGIPQGALYGLTAFGIALIFRTTEVLNFAHGNSGMLGTYIGLTVYLVSGNIILSIIAAVFSGFLIGMVIERFLMRPLKHLSHGAMLMVTLGLLMVIEGLVVLIWGTDYFSYPELFSGKPFILFLENGILVMPTNDVVITIISIAVMLLLAIFLKYNKLGIAIRSRSQDEIGSLVCGIDINRVDAIVWSIGIATVSLVGILAAPKTYIHPSMLINMQLYGITAGVLGGFSNLFGVIIGGLILGVIEKLVGVYISPDYQLSIILVLIILVLLFKPSGLFGKDFEGRV</sequence>
<evidence type="ECO:0000256" key="7">
    <source>
        <dbReference type="ARBA" id="ARBA00023136"/>
    </source>
</evidence>
<feature type="transmembrane region" description="Helical" evidence="9">
    <location>
        <begin position="230"/>
        <end position="252"/>
    </location>
</feature>
<comment type="subcellular location">
    <subcellularLocation>
        <location evidence="1">Cell membrane</location>
        <topology evidence="1">Multi-pass membrane protein</topology>
    </subcellularLocation>
</comment>
<feature type="transmembrane region" description="Helical" evidence="9">
    <location>
        <begin position="264"/>
        <end position="285"/>
    </location>
</feature>
<dbReference type="AlphaFoldDB" id="A0A2K1P2E1"/>
<keyword evidence="7 9" id="KW-0472">Membrane</keyword>
<comment type="similarity">
    <text evidence="8">Belongs to the binding-protein-dependent transport system permease family. LivHM subfamily.</text>
</comment>
<protein>
    <recommendedName>
        <fullName evidence="12">ABC transporter permease</fullName>
    </recommendedName>
</protein>
<comment type="caution">
    <text evidence="10">The sequence shown here is derived from an EMBL/GenBank/DDBJ whole genome shotgun (WGS) entry which is preliminary data.</text>
</comment>
<feature type="transmembrane region" description="Helical" evidence="9">
    <location>
        <begin position="7"/>
        <end position="28"/>
    </location>
</feature>
<accession>A0A2K1P2E1</accession>
<dbReference type="Pfam" id="PF02653">
    <property type="entry name" value="BPD_transp_2"/>
    <property type="match status" value="1"/>
</dbReference>
<feature type="transmembrane region" description="Helical" evidence="9">
    <location>
        <begin position="192"/>
        <end position="210"/>
    </location>
</feature>
<dbReference type="InterPro" id="IPR001851">
    <property type="entry name" value="ABC_transp_permease"/>
</dbReference>
<reference evidence="10 11" key="1">
    <citation type="submission" date="2013-12" db="EMBL/GenBank/DDBJ databases">
        <title>Comparative genomics of Petrotoga isolates.</title>
        <authorList>
            <person name="Nesbo C.L."/>
            <person name="Charchuk R."/>
            <person name="Chow K."/>
        </authorList>
    </citation>
    <scope>NUCLEOTIDE SEQUENCE [LARGE SCALE GENOMIC DNA]</scope>
    <source>
        <strain evidence="10 11">DSM 13574</strain>
    </source>
</reference>
<dbReference type="RefSeq" id="WP_169924949.1">
    <property type="nucleotide sequence ID" value="NZ_AZRL01000007.1"/>
</dbReference>
<dbReference type="EMBL" id="AZRL01000007">
    <property type="protein sequence ID" value="PNR96949.1"/>
    <property type="molecule type" value="Genomic_DNA"/>
</dbReference>
<evidence type="ECO:0000313" key="11">
    <source>
        <dbReference type="Proteomes" id="UP000236434"/>
    </source>
</evidence>
<evidence type="ECO:0000256" key="6">
    <source>
        <dbReference type="ARBA" id="ARBA00022989"/>
    </source>
</evidence>
<evidence type="ECO:0000256" key="2">
    <source>
        <dbReference type="ARBA" id="ARBA00022448"/>
    </source>
</evidence>
<dbReference type="GO" id="GO:0006865">
    <property type="term" value="P:amino acid transport"/>
    <property type="evidence" value="ECO:0007669"/>
    <property type="project" value="UniProtKB-KW"/>
</dbReference>
<evidence type="ECO:0000256" key="3">
    <source>
        <dbReference type="ARBA" id="ARBA00022475"/>
    </source>
</evidence>
<evidence type="ECO:0000256" key="4">
    <source>
        <dbReference type="ARBA" id="ARBA00022692"/>
    </source>
</evidence>
<evidence type="ECO:0000256" key="9">
    <source>
        <dbReference type="SAM" id="Phobius"/>
    </source>
</evidence>
<evidence type="ECO:0000256" key="1">
    <source>
        <dbReference type="ARBA" id="ARBA00004651"/>
    </source>
</evidence>
<dbReference type="PANTHER" id="PTHR11795:SF451">
    <property type="entry name" value="ABC TRANSPORTER PERMEASE PROTEIN"/>
    <property type="match status" value="1"/>
</dbReference>
<feature type="transmembrane region" description="Helical" evidence="9">
    <location>
        <begin position="144"/>
        <end position="163"/>
    </location>
</feature>
<dbReference type="InterPro" id="IPR052157">
    <property type="entry name" value="BCAA_transport_permease"/>
</dbReference>
<proteinExistence type="inferred from homology"/>
<dbReference type="GO" id="GO:0022857">
    <property type="term" value="F:transmembrane transporter activity"/>
    <property type="evidence" value="ECO:0007669"/>
    <property type="project" value="InterPro"/>
</dbReference>
<keyword evidence="3" id="KW-1003">Cell membrane</keyword>
<feature type="transmembrane region" description="Helical" evidence="9">
    <location>
        <begin position="48"/>
        <end position="76"/>
    </location>
</feature>
<keyword evidence="5" id="KW-0029">Amino-acid transport</keyword>
<dbReference type="Proteomes" id="UP000236434">
    <property type="component" value="Unassembled WGS sequence"/>
</dbReference>
<keyword evidence="2" id="KW-0813">Transport</keyword>
<keyword evidence="6 9" id="KW-1133">Transmembrane helix</keyword>